<dbReference type="EMBL" id="CAUYUJ010016311">
    <property type="protein sequence ID" value="CAK0863885.1"/>
    <property type="molecule type" value="Genomic_DNA"/>
</dbReference>
<name>A0ABN9UYY3_9DINO</name>
<feature type="region of interest" description="Disordered" evidence="1">
    <location>
        <begin position="595"/>
        <end position="634"/>
    </location>
</feature>
<dbReference type="Proteomes" id="UP001189429">
    <property type="component" value="Unassembled WGS sequence"/>
</dbReference>
<evidence type="ECO:0008006" key="4">
    <source>
        <dbReference type="Google" id="ProtNLM"/>
    </source>
</evidence>
<dbReference type="InterPro" id="IPR023393">
    <property type="entry name" value="START-like_dom_sf"/>
</dbReference>
<proteinExistence type="predicted"/>
<evidence type="ECO:0000256" key="1">
    <source>
        <dbReference type="SAM" id="MobiDB-lite"/>
    </source>
</evidence>
<feature type="non-terminal residue" evidence="2">
    <location>
        <position position="1"/>
    </location>
</feature>
<dbReference type="SUPFAM" id="SSF55961">
    <property type="entry name" value="Bet v1-like"/>
    <property type="match status" value="2"/>
</dbReference>
<evidence type="ECO:0000313" key="2">
    <source>
        <dbReference type="EMBL" id="CAK0863885.1"/>
    </source>
</evidence>
<sequence>EGARGDLTDHVRAVAELDLDFGAVCDMFTDPEQRRRWDALFGQQMQVIESDGDTFVSTAFPGFMGVAPRTFLSWHGAMLFDPGGVQVATRAEAAGQAMLWRPADVDRPGLPAKDGLRDESCTLGVVAERAGDEGCRLVFVLRAVPPQGEPGEPAAAIAAAAAALAPPGVLPPLPIGLYRRSARQPLEPHELLHLRKIADAAPSQEWQLQVDSPNLRIHHCLEEIPGGEAVTNHMRLSVELDGGLEAVVDLLEDPDKRRSWDVWFSQNMRYVESRGRWFLAHDFVGLPGVLSRSVFVHWYAAQLYDAAGRELLAGRSEDAFCRAALWRPADAEGPGLPSKQDPLRDESVSCGMVVERDICQPAGRSRLTVVVQATNYFSWVTMSKYLGPALMREFGILWAGKLRATVSMVAAVAQYGFPRPVAVPRAAARARGEVLPLLEQALAQRADGAWLDINNRHTQAVQAVVRLKKQLGLAQEKQQRLAEELAETVLTKKQAATILATREGVATGQQPSAPRTTAAPASGKFFGLKYDRELFGNLQDLECEESERLEFDKVHEGPIKAQTFFDGKAEQCAQFITRATKMWTAIAARLAKKRRGADWQAAPATPGGAPTGTPRGEASAPQAAAAAAPAADAAGAEDSSAARVAAEAQRISEAKFAAQEQAAKAGVVLEQGRVPRESEDQLQLVFGNVTAMGGKGLSGFATVPDSGQLPQGCDSSLAAHFAQGSASTFPEACRHSSVRRWEAVPALNSSVPLAFHPSLQSESRRAEETMKNARLRESAGAVAIGQPGQRGAGEGENGYQACNALNQSEQPLPRAPHSADRLRINQVRKVLTAFFPALSCKEVQWVLDLKDGQTDITFQEFAKKLSSLQEKSKGDDWDPVAAFTALSGSSGSTPDAPTLDFERFRDVWAQLGVNCVDEEVARQLIGRVLRRDLSSGPVTLDDFSRLCRLAMPMDATGRMEDNGSTQTCWQRTFQSMWKAYFGNCASKVASRTWSGGPRGTPTRCRCRRTTAAGWATSTSSPPARRVARGRTLGTLPLRPCSRAVGLRAPARPAPRTRFGGATVQRHVSAARAWGHVVPI</sequence>
<dbReference type="SUPFAM" id="SSF47473">
    <property type="entry name" value="EF-hand"/>
    <property type="match status" value="1"/>
</dbReference>
<feature type="compositionally biased region" description="Low complexity" evidence="1">
    <location>
        <begin position="601"/>
        <end position="634"/>
    </location>
</feature>
<dbReference type="InterPro" id="IPR011992">
    <property type="entry name" value="EF-hand-dom_pair"/>
</dbReference>
<gene>
    <name evidence="2" type="ORF">PCOR1329_LOCUS51909</name>
</gene>
<accession>A0ABN9UYY3</accession>
<dbReference type="PANTHER" id="PTHR48125:SF10">
    <property type="entry name" value="OS12G0136300 PROTEIN"/>
    <property type="match status" value="1"/>
</dbReference>
<protein>
    <recommendedName>
        <fullName evidence="4">START domain-containing protein</fullName>
    </recommendedName>
</protein>
<evidence type="ECO:0000313" key="3">
    <source>
        <dbReference type="Proteomes" id="UP001189429"/>
    </source>
</evidence>
<reference evidence="2" key="1">
    <citation type="submission" date="2023-10" db="EMBL/GenBank/DDBJ databases">
        <authorList>
            <person name="Chen Y."/>
            <person name="Shah S."/>
            <person name="Dougan E. K."/>
            <person name="Thang M."/>
            <person name="Chan C."/>
        </authorList>
    </citation>
    <scope>NUCLEOTIDE SEQUENCE [LARGE SCALE GENOMIC DNA]</scope>
</reference>
<keyword evidence="3" id="KW-1185">Reference proteome</keyword>
<dbReference type="Gene3D" id="3.30.530.20">
    <property type="match status" value="1"/>
</dbReference>
<comment type="caution">
    <text evidence="2">The sequence shown here is derived from an EMBL/GenBank/DDBJ whole genome shotgun (WGS) entry which is preliminary data.</text>
</comment>
<dbReference type="PANTHER" id="PTHR48125">
    <property type="entry name" value="LP07818P1"/>
    <property type="match status" value="1"/>
</dbReference>
<organism evidence="2 3">
    <name type="scientific">Prorocentrum cordatum</name>
    <dbReference type="NCBI Taxonomy" id="2364126"/>
    <lineage>
        <taxon>Eukaryota</taxon>
        <taxon>Sar</taxon>
        <taxon>Alveolata</taxon>
        <taxon>Dinophyceae</taxon>
        <taxon>Prorocentrales</taxon>
        <taxon>Prorocentraceae</taxon>
        <taxon>Prorocentrum</taxon>
    </lineage>
</organism>